<organism evidence="1 2">
    <name type="scientific">Octadecabacter dasysiphoniae</name>
    <dbReference type="NCBI Taxonomy" id="2909341"/>
    <lineage>
        <taxon>Bacteria</taxon>
        <taxon>Pseudomonadati</taxon>
        <taxon>Pseudomonadota</taxon>
        <taxon>Alphaproteobacteria</taxon>
        <taxon>Rhodobacterales</taxon>
        <taxon>Roseobacteraceae</taxon>
        <taxon>Octadecabacter</taxon>
    </lineage>
</organism>
<dbReference type="RefSeq" id="WP_235226345.1">
    <property type="nucleotide sequence ID" value="NZ_JAKGAQ010000003.1"/>
</dbReference>
<evidence type="ECO:0000313" key="2">
    <source>
        <dbReference type="Proteomes" id="UP001200557"/>
    </source>
</evidence>
<dbReference type="EMBL" id="JAKGAQ010000003">
    <property type="protein sequence ID" value="MCF2872019.1"/>
    <property type="molecule type" value="Genomic_DNA"/>
</dbReference>
<protein>
    <submittedName>
        <fullName evidence="1">Uncharacterized protein</fullName>
    </submittedName>
</protein>
<evidence type="ECO:0000313" key="1">
    <source>
        <dbReference type="EMBL" id="MCF2872019.1"/>
    </source>
</evidence>
<accession>A0ABS9CYY9</accession>
<dbReference type="Proteomes" id="UP001200557">
    <property type="component" value="Unassembled WGS sequence"/>
</dbReference>
<keyword evidence="2" id="KW-1185">Reference proteome</keyword>
<sequence>MVNVVTVGYSSNGSSRSIDKRVGAVVSVWANAAMTHAHQIRIAKAVILHN</sequence>
<proteinExistence type="predicted"/>
<comment type="caution">
    <text evidence="1">The sequence shown here is derived from an EMBL/GenBank/DDBJ whole genome shotgun (WGS) entry which is preliminary data.</text>
</comment>
<reference evidence="1 2" key="1">
    <citation type="submission" date="2022-01" db="EMBL/GenBank/DDBJ databases">
        <title>Octadecabacter sp. nov., isolated from a marine alga.</title>
        <authorList>
            <person name="Jin M.S."/>
            <person name="Kim H.M."/>
            <person name="Han D.M."/>
            <person name="Jung J.J."/>
            <person name="Jeon C.O."/>
        </authorList>
    </citation>
    <scope>NUCLEOTIDE SEQUENCE [LARGE SCALE GENOMIC DNA]</scope>
    <source>
        <strain evidence="1 2">G9-8</strain>
    </source>
</reference>
<name>A0ABS9CYY9_9RHOB</name>
<gene>
    <name evidence="1" type="ORF">L0664_13165</name>
</gene>